<evidence type="ECO:0000256" key="5">
    <source>
        <dbReference type="ARBA" id="ARBA00022679"/>
    </source>
</evidence>
<dbReference type="Pfam" id="PF02767">
    <property type="entry name" value="DNA_pol3_beta_2"/>
    <property type="match status" value="1"/>
</dbReference>
<dbReference type="Gene3D" id="3.10.150.10">
    <property type="entry name" value="DNA Polymerase III, subunit A, domain 2"/>
    <property type="match status" value="3"/>
</dbReference>
<evidence type="ECO:0000313" key="15">
    <source>
        <dbReference type="Proteomes" id="UP000277424"/>
    </source>
</evidence>
<dbReference type="AlphaFoldDB" id="A0A420WGP6"/>
<dbReference type="InterPro" id="IPR046938">
    <property type="entry name" value="DNA_clamp_sf"/>
</dbReference>
<gene>
    <name evidence="14" type="ORF">BCL74_2110</name>
</gene>
<evidence type="ECO:0000313" key="14">
    <source>
        <dbReference type="EMBL" id="RKQ70170.1"/>
    </source>
</evidence>
<dbReference type="GO" id="GO:0003677">
    <property type="term" value="F:DNA binding"/>
    <property type="evidence" value="ECO:0007669"/>
    <property type="project" value="UniProtKB-KW"/>
</dbReference>
<reference evidence="14 15" key="1">
    <citation type="submission" date="2018-10" db="EMBL/GenBank/DDBJ databases">
        <title>Comparative analysis of microorganisms from saline springs in Andes Mountain Range, Colombia.</title>
        <authorList>
            <person name="Rubin E."/>
        </authorList>
    </citation>
    <scope>NUCLEOTIDE SEQUENCE [LARGE SCALE GENOMIC DNA]</scope>
    <source>
        <strain evidence="14 15">USBA 36</strain>
    </source>
</reference>
<dbReference type="SUPFAM" id="SSF55979">
    <property type="entry name" value="DNA clamp"/>
    <property type="match status" value="3"/>
</dbReference>
<evidence type="ECO:0000256" key="7">
    <source>
        <dbReference type="ARBA" id="ARBA00022705"/>
    </source>
</evidence>
<evidence type="ECO:0000256" key="1">
    <source>
        <dbReference type="ARBA" id="ARBA00004496"/>
    </source>
</evidence>
<feature type="domain" description="DNA polymerase III beta sliding clamp N-terminal" evidence="12">
    <location>
        <begin position="4"/>
        <end position="97"/>
    </location>
</feature>
<dbReference type="GO" id="GO:0006271">
    <property type="term" value="P:DNA strand elongation involved in DNA replication"/>
    <property type="evidence" value="ECO:0007669"/>
    <property type="project" value="TreeGrafter"/>
</dbReference>
<keyword evidence="7" id="KW-0235">DNA replication</keyword>
<dbReference type="PANTHER" id="PTHR30478:SF0">
    <property type="entry name" value="BETA SLIDING CLAMP"/>
    <property type="match status" value="1"/>
</dbReference>
<evidence type="ECO:0000256" key="9">
    <source>
        <dbReference type="ARBA" id="ARBA00023125"/>
    </source>
</evidence>
<evidence type="ECO:0000256" key="10">
    <source>
        <dbReference type="ARBA" id="ARBA00030988"/>
    </source>
</evidence>
<keyword evidence="8" id="KW-0239">DNA-directed DNA polymerase</keyword>
<dbReference type="Pfam" id="PF00712">
    <property type="entry name" value="DNA_pol3_beta"/>
    <property type="match status" value="1"/>
</dbReference>
<dbReference type="CDD" id="cd00140">
    <property type="entry name" value="beta_clamp"/>
    <property type="match status" value="1"/>
</dbReference>
<keyword evidence="5" id="KW-0808">Transferase</keyword>
<dbReference type="EMBL" id="RBIG01000002">
    <property type="protein sequence ID" value="RKQ70170.1"/>
    <property type="molecule type" value="Genomic_DNA"/>
</dbReference>
<dbReference type="PANTHER" id="PTHR30478">
    <property type="entry name" value="DNA POLYMERASE III SUBUNIT BETA"/>
    <property type="match status" value="1"/>
</dbReference>
<dbReference type="GO" id="GO:0003887">
    <property type="term" value="F:DNA-directed DNA polymerase activity"/>
    <property type="evidence" value="ECO:0007669"/>
    <property type="project" value="UniProtKB-KW"/>
</dbReference>
<feature type="domain" description="DNA polymerase III beta sliding clamp central" evidence="13">
    <location>
        <begin position="143"/>
        <end position="280"/>
    </location>
</feature>
<name>A0A420WGP6_9PROT</name>
<protein>
    <recommendedName>
        <fullName evidence="3">Beta sliding clamp</fullName>
    </recommendedName>
    <alternativeName>
        <fullName evidence="11">Beta-clamp processivity factor</fullName>
    </alternativeName>
    <alternativeName>
        <fullName evidence="10">DNA polymerase III beta sliding clamp subunit</fullName>
    </alternativeName>
</protein>
<keyword evidence="4" id="KW-0963">Cytoplasm</keyword>
<evidence type="ECO:0000256" key="3">
    <source>
        <dbReference type="ARBA" id="ARBA00021035"/>
    </source>
</evidence>
<dbReference type="OrthoDB" id="8421503at2"/>
<comment type="subcellular location">
    <subcellularLocation>
        <location evidence="1">Cytoplasm</location>
    </subcellularLocation>
</comment>
<evidence type="ECO:0000256" key="6">
    <source>
        <dbReference type="ARBA" id="ARBA00022695"/>
    </source>
</evidence>
<keyword evidence="6" id="KW-0548">Nucleotidyltransferase</keyword>
<keyword evidence="9" id="KW-0238">DNA-binding</keyword>
<dbReference type="Proteomes" id="UP000277424">
    <property type="component" value="Unassembled WGS sequence"/>
</dbReference>
<evidence type="ECO:0000256" key="11">
    <source>
        <dbReference type="ARBA" id="ARBA00033276"/>
    </source>
</evidence>
<evidence type="ECO:0000259" key="12">
    <source>
        <dbReference type="Pfam" id="PF00712"/>
    </source>
</evidence>
<evidence type="ECO:0000256" key="4">
    <source>
        <dbReference type="ARBA" id="ARBA00022490"/>
    </source>
</evidence>
<comment type="similarity">
    <text evidence="2">Belongs to the beta sliding clamp family.</text>
</comment>
<accession>A0A420WGP6</accession>
<evidence type="ECO:0000256" key="8">
    <source>
        <dbReference type="ARBA" id="ARBA00022932"/>
    </source>
</evidence>
<dbReference type="RefSeq" id="WP_121219799.1">
    <property type="nucleotide sequence ID" value="NZ_RBIG01000002.1"/>
</dbReference>
<dbReference type="InterPro" id="IPR022634">
    <property type="entry name" value="DNA_polIII_beta_N"/>
</dbReference>
<dbReference type="GO" id="GO:0008408">
    <property type="term" value="F:3'-5' exonuclease activity"/>
    <property type="evidence" value="ECO:0007669"/>
    <property type="project" value="InterPro"/>
</dbReference>
<dbReference type="SMART" id="SM00480">
    <property type="entry name" value="POL3Bc"/>
    <property type="match status" value="1"/>
</dbReference>
<sequence>MMPQITVSRNDFSRAVAIAGRAIERRITMPALQCIRVRDGDGCLTFSGTDLDIQIDHTVPGMGGRLPEGGIAIRDFRHIGQAAKAVSADTIEIGYDENAGPGMTVNIGRLEFCGVAYPGAEFQAMYTSASRTKPHWTGTLSEAFLAALKRVRPAISTDTTRYYLNGVYFEKDAEGNPWAYNLIATDGHRLHRAVVQIPDASGQLDATGGILLPRKLVTLLLDMRPRKDTPAIGLAVHPKHRQNNETATETLANNSVASVIRFQAGNTVVTGKPIDGTFPDYRRVIPQGRDLRATFDRAEMMQALKALTAFGGEKADGVLMEFTETEVSLSRSWSECSATLPGVPCKVAGLPATHSAFCVRFNTWYLVEALTQFTGCKNVTMAWPHVSVTPANPCAIGSDESTDFDVTLMPMRF</sequence>
<dbReference type="GO" id="GO:0005737">
    <property type="term" value="C:cytoplasm"/>
    <property type="evidence" value="ECO:0007669"/>
    <property type="project" value="UniProtKB-SubCell"/>
</dbReference>
<dbReference type="InterPro" id="IPR001001">
    <property type="entry name" value="DNA_polIII_beta"/>
</dbReference>
<dbReference type="GO" id="GO:0009360">
    <property type="term" value="C:DNA polymerase III complex"/>
    <property type="evidence" value="ECO:0007669"/>
    <property type="project" value="InterPro"/>
</dbReference>
<proteinExistence type="inferred from homology"/>
<organism evidence="14 15">
    <name type="scientific">Oceanibaculum indicum</name>
    <dbReference type="NCBI Taxonomy" id="526216"/>
    <lineage>
        <taxon>Bacteria</taxon>
        <taxon>Pseudomonadati</taxon>
        <taxon>Pseudomonadota</taxon>
        <taxon>Alphaproteobacteria</taxon>
        <taxon>Rhodospirillales</taxon>
        <taxon>Oceanibaculaceae</taxon>
        <taxon>Oceanibaculum</taxon>
    </lineage>
</organism>
<dbReference type="InterPro" id="IPR022637">
    <property type="entry name" value="DNA_polIII_beta_cen"/>
</dbReference>
<comment type="caution">
    <text evidence="14">The sequence shown here is derived from an EMBL/GenBank/DDBJ whole genome shotgun (WGS) entry which is preliminary data.</text>
</comment>
<evidence type="ECO:0000256" key="2">
    <source>
        <dbReference type="ARBA" id="ARBA00010752"/>
    </source>
</evidence>
<evidence type="ECO:0000259" key="13">
    <source>
        <dbReference type="Pfam" id="PF02767"/>
    </source>
</evidence>